<gene>
    <name evidence="3" type="ORF">SAMN05421858_3787</name>
</gene>
<name>A0A1N7DNU0_9EURY</name>
<protein>
    <submittedName>
        <fullName evidence="3">PH domain-containing protein</fullName>
    </submittedName>
</protein>
<dbReference type="PANTHER" id="PTHR37938">
    <property type="entry name" value="BLL0215 PROTEIN"/>
    <property type="match status" value="1"/>
</dbReference>
<keyword evidence="4" id="KW-1185">Reference proteome</keyword>
<dbReference type="EMBL" id="FTNO01000004">
    <property type="protein sequence ID" value="SIR77532.1"/>
    <property type="molecule type" value="Genomic_DNA"/>
</dbReference>
<dbReference type="AlphaFoldDB" id="A0A1N7DNU0"/>
<feature type="transmembrane region" description="Helical" evidence="1">
    <location>
        <begin position="54"/>
        <end position="75"/>
    </location>
</feature>
<dbReference type="InterPro" id="IPR005182">
    <property type="entry name" value="YdbS-like_PH"/>
</dbReference>
<proteinExistence type="predicted"/>
<keyword evidence="1" id="KW-0472">Membrane</keyword>
<keyword evidence="1" id="KW-0812">Transmembrane</keyword>
<dbReference type="PANTHER" id="PTHR37938:SF1">
    <property type="entry name" value="BLL0215 PROTEIN"/>
    <property type="match status" value="1"/>
</dbReference>
<evidence type="ECO:0000256" key="1">
    <source>
        <dbReference type="SAM" id="Phobius"/>
    </source>
</evidence>
<dbReference type="Pfam" id="PF03703">
    <property type="entry name" value="bPH_2"/>
    <property type="match status" value="1"/>
</dbReference>
<feature type="transmembrane region" description="Helical" evidence="1">
    <location>
        <begin position="29"/>
        <end position="48"/>
    </location>
</feature>
<feature type="domain" description="YdbS-like PH" evidence="2">
    <location>
        <begin position="77"/>
        <end position="148"/>
    </location>
</feature>
<evidence type="ECO:0000259" key="2">
    <source>
        <dbReference type="Pfam" id="PF03703"/>
    </source>
</evidence>
<organism evidence="3 4">
    <name type="scientific">Haladaptatus litoreus</name>
    <dbReference type="NCBI Taxonomy" id="553468"/>
    <lineage>
        <taxon>Archaea</taxon>
        <taxon>Methanobacteriati</taxon>
        <taxon>Methanobacteriota</taxon>
        <taxon>Stenosarchaea group</taxon>
        <taxon>Halobacteria</taxon>
        <taxon>Halobacteriales</taxon>
        <taxon>Haladaptataceae</taxon>
        <taxon>Haladaptatus</taxon>
    </lineage>
</organism>
<reference evidence="4" key="1">
    <citation type="submission" date="2017-01" db="EMBL/GenBank/DDBJ databases">
        <authorList>
            <person name="Varghese N."/>
            <person name="Submissions S."/>
        </authorList>
    </citation>
    <scope>NUCLEOTIDE SEQUENCE [LARGE SCALE GENOMIC DNA]</scope>
    <source>
        <strain evidence="4">CGMCC 1.7737</strain>
    </source>
</reference>
<accession>A0A1N7DNU0</accession>
<sequence length="164" mass="18357">MAKDFNASWLHLTSDEEILWKGHQSVYRVLPLVTVGILFVLLGTGLAGSNFFPLSNWLGVILALSGLIIAMPPLLQWRTEWYVLTTEEIYHKKGVLSTNTIQIRLDRIQNTTYSQSLVERIFGYGDVTVYTAGSGTMDLVISNVSNPQLVNGTLTEQLDRVSRK</sequence>
<dbReference type="Proteomes" id="UP000186914">
    <property type="component" value="Unassembled WGS sequence"/>
</dbReference>
<keyword evidence="1" id="KW-1133">Transmembrane helix</keyword>
<evidence type="ECO:0000313" key="3">
    <source>
        <dbReference type="EMBL" id="SIR77532.1"/>
    </source>
</evidence>
<evidence type="ECO:0000313" key="4">
    <source>
        <dbReference type="Proteomes" id="UP000186914"/>
    </source>
</evidence>
<dbReference type="OrthoDB" id="203544at2157"/>
<dbReference type="RefSeq" id="WP_076431611.1">
    <property type="nucleotide sequence ID" value="NZ_FTNO01000004.1"/>
</dbReference>